<feature type="region of interest" description="Disordered" evidence="1">
    <location>
        <begin position="70"/>
        <end position="123"/>
    </location>
</feature>
<dbReference type="SUPFAM" id="SSF81837">
    <property type="entry name" value="BEACH domain"/>
    <property type="match status" value="1"/>
</dbReference>
<dbReference type="InterPro" id="IPR011993">
    <property type="entry name" value="PH-like_dom_sf"/>
</dbReference>
<dbReference type="InterPro" id="IPR023362">
    <property type="entry name" value="PH-BEACH_dom"/>
</dbReference>
<dbReference type="CDD" id="cd06071">
    <property type="entry name" value="Beach"/>
    <property type="match status" value="1"/>
</dbReference>
<organism evidence="4">
    <name type="scientific">Amphora coffeiformis</name>
    <dbReference type="NCBI Taxonomy" id="265554"/>
    <lineage>
        <taxon>Eukaryota</taxon>
        <taxon>Sar</taxon>
        <taxon>Stramenopiles</taxon>
        <taxon>Ochrophyta</taxon>
        <taxon>Bacillariophyta</taxon>
        <taxon>Bacillariophyceae</taxon>
        <taxon>Bacillariophycidae</taxon>
        <taxon>Thalassiophysales</taxon>
        <taxon>Catenulaceae</taxon>
        <taxon>Amphora</taxon>
    </lineage>
</organism>
<dbReference type="PROSITE" id="PS50197">
    <property type="entry name" value="BEACH"/>
    <property type="match status" value="1"/>
</dbReference>
<dbReference type="AlphaFoldDB" id="A0A7S3LE71"/>
<gene>
    <name evidence="4" type="ORF">ACOF00016_LOCUS17351</name>
</gene>
<dbReference type="EMBL" id="HBIM01023447">
    <property type="protein sequence ID" value="CAE0420631.1"/>
    <property type="molecule type" value="Transcribed_RNA"/>
</dbReference>
<dbReference type="Gene3D" id="1.10.1540.10">
    <property type="entry name" value="BEACH domain"/>
    <property type="match status" value="1"/>
</dbReference>
<reference evidence="4" key="1">
    <citation type="submission" date="2021-01" db="EMBL/GenBank/DDBJ databases">
        <authorList>
            <person name="Corre E."/>
            <person name="Pelletier E."/>
            <person name="Niang G."/>
            <person name="Scheremetjew M."/>
            <person name="Finn R."/>
            <person name="Kale V."/>
            <person name="Holt S."/>
            <person name="Cochrane G."/>
            <person name="Meng A."/>
            <person name="Brown T."/>
            <person name="Cohen L."/>
        </authorList>
    </citation>
    <scope>NUCLEOTIDE SEQUENCE</scope>
    <source>
        <strain evidence="4">CCMP127</strain>
    </source>
</reference>
<dbReference type="SMART" id="SM01026">
    <property type="entry name" value="Beach"/>
    <property type="match status" value="1"/>
</dbReference>
<dbReference type="InterPro" id="IPR000409">
    <property type="entry name" value="BEACH_dom"/>
</dbReference>
<evidence type="ECO:0000259" key="3">
    <source>
        <dbReference type="PROSITE" id="PS51783"/>
    </source>
</evidence>
<feature type="region of interest" description="Disordered" evidence="1">
    <location>
        <begin position="776"/>
        <end position="802"/>
    </location>
</feature>
<sequence length="1203" mass="131617">MPSWLSGGISSDNRPKPVKDVIKYMYPKSTTDRVDDHRTRFSTLLLEHGEKALQDWAVLAYSSPWEVAGSVDSSCPQKSDKIQWAQSKQSSSKGGSSSTSRASRLTSPSKKPHRPLDKDQFPSMRMTKIEGRLHLCSRSLVFEPTENSRGIVRCPFHRMEGSPVEYPADAPGFEGMCVELFSRRHFVMKANNVVGPFEHVSLPTRFRFSFLHSPPSAFCDLCDRLFNLAMATKGHTTTPELDAMIKPMLDRPFHPDNFVDVREQPLTTHLPCQILTPLQTHVGTLVLTSERIYFQPAAGVLEDDDSSTTTRAIRWMQRDVAATARRYNGLRDSALEIYWKEGSSFLGGSSSSNSSSVSSNTSTLLAFQGRHDREQVLRLLPSLAPCVTDREFVLQVAKEWHQGNLSNYDYLLALNSAAGRSFHDLSRYPVFPWVIADYESSKLNLDDEKTYRDLTKPVGALNEERLKYFQTRLEGMKDMGETFLYGTHYSAPGYVLYYLVRSMPEHMLCLQNGKFDSPDRMFHSIQNCYKCVLSNHADVKELIPEFYSAGQDFDFLINARGLSLGATQNGDRVDDVKLPPWARSGRDFIKKNRKALESPICTKMLPRWIDLIFGSKSRGDAALEAANLFHQMAYLGPRDLADMQTEQERYTAELQATEFGIVPDQLFVADHPTRDVAFEEGIVSEAVGRASSKEEPGREAWELLDSPIAVIPQSKIEVKNTLPEPTPFNAKVKSEKVSQAKAASSTTSSSFLSQSMHTATVVQKLPLRGTGEGIETELLPSGSFGEMNKSKAPTETVARTPSPKVEELTNSSTKSAEWDMKVVERQRIHSDAVSGCVLWLPDGSAEKSLLVTTSLDGGLSVHKVTLGESSALEQDKGGFSSTFAKFSYSTIMSRGPLAPTQSKLTEYRTHSSRDPLASLVLASDGSDGHVAFAGGHDDVVLAYGISSACAVASIYSHRDAVTGLDLITRTPFDSESVLWPEKATHIMVSGSWDATVKVWSATVAAGETVTIQREPLAELFDADSGIVCTSSISVPTGGIVIAAGCADGSFCVWEVHSDGVQVVLHNEAAKRGSGPCSVVQWIAEGGNLHLFAAFSTGKVASYTLMDGKLHRVGAVSVGVAILSMKYSNGVLLVGCSDGGLRLIPVRPGSSFGKKPTLWAAVNHKGSPGISCISVTYTADGTRKICCTGGEDGSILVFELTRAS</sequence>
<dbReference type="PROSITE" id="PS51783">
    <property type="entry name" value="PH_BEACH"/>
    <property type="match status" value="1"/>
</dbReference>
<dbReference type="Pfam" id="PF00400">
    <property type="entry name" value="WD40"/>
    <property type="match status" value="1"/>
</dbReference>
<feature type="compositionally biased region" description="Low complexity" evidence="1">
    <location>
        <begin position="85"/>
        <end position="109"/>
    </location>
</feature>
<dbReference type="InterPro" id="IPR036322">
    <property type="entry name" value="WD40_repeat_dom_sf"/>
</dbReference>
<feature type="domain" description="BEACH-type PH" evidence="3">
    <location>
        <begin position="261"/>
        <end position="381"/>
    </location>
</feature>
<dbReference type="SUPFAM" id="SSF50729">
    <property type="entry name" value="PH domain-like"/>
    <property type="match status" value="1"/>
</dbReference>
<evidence type="ECO:0000256" key="1">
    <source>
        <dbReference type="SAM" id="MobiDB-lite"/>
    </source>
</evidence>
<name>A0A7S3LE71_9STRA</name>
<dbReference type="InterPro" id="IPR001680">
    <property type="entry name" value="WD40_rpt"/>
</dbReference>
<accession>A0A7S3LE71</accession>
<dbReference type="InterPro" id="IPR050865">
    <property type="entry name" value="BEACH_Domain"/>
</dbReference>
<dbReference type="InterPro" id="IPR057496">
    <property type="entry name" value="FAN-like_PH"/>
</dbReference>
<protein>
    <recommendedName>
        <fullName evidence="5">BEACH domain-containing protein</fullName>
    </recommendedName>
</protein>
<proteinExistence type="predicted"/>
<evidence type="ECO:0000259" key="2">
    <source>
        <dbReference type="PROSITE" id="PS50197"/>
    </source>
</evidence>
<dbReference type="Pfam" id="PF02138">
    <property type="entry name" value="Beach"/>
    <property type="match status" value="1"/>
</dbReference>
<dbReference type="InterPro" id="IPR036372">
    <property type="entry name" value="BEACH_dom_sf"/>
</dbReference>
<dbReference type="Gene3D" id="2.30.29.30">
    <property type="entry name" value="Pleckstrin-homology domain (PH domain)/Phosphotyrosine-binding domain (PTB)"/>
    <property type="match status" value="1"/>
</dbReference>
<dbReference type="Gene3D" id="2.130.10.10">
    <property type="entry name" value="YVTN repeat-like/Quinoprotein amine dehydrogenase"/>
    <property type="match status" value="2"/>
</dbReference>
<dbReference type="PANTHER" id="PTHR13743">
    <property type="entry name" value="BEIGE/BEACH-RELATED"/>
    <property type="match status" value="1"/>
</dbReference>
<evidence type="ECO:0000313" key="4">
    <source>
        <dbReference type="EMBL" id="CAE0420631.1"/>
    </source>
</evidence>
<dbReference type="Pfam" id="PF25400">
    <property type="entry name" value="PH_FAN"/>
    <property type="match status" value="1"/>
</dbReference>
<feature type="domain" description="BEACH" evidence="2">
    <location>
        <begin position="385"/>
        <end position="674"/>
    </location>
</feature>
<dbReference type="InterPro" id="IPR015943">
    <property type="entry name" value="WD40/YVTN_repeat-like_dom_sf"/>
</dbReference>
<evidence type="ECO:0008006" key="5">
    <source>
        <dbReference type="Google" id="ProtNLM"/>
    </source>
</evidence>
<dbReference type="SMART" id="SM00320">
    <property type="entry name" value="WD40"/>
    <property type="match status" value="5"/>
</dbReference>
<dbReference type="PANTHER" id="PTHR13743:SF123">
    <property type="entry name" value="PROTEIN FAN"/>
    <property type="match status" value="1"/>
</dbReference>
<dbReference type="SUPFAM" id="SSF50978">
    <property type="entry name" value="WD40 repeat-like"/>
    <property type="match status" value="1"/>
</dbReference>